<dbReference type="SUPFAM" id="SSF51735">
    <property type="entry name" value="NAD(P)-binding Rossmann-fold domains"/>
    <property type="match status" value="1"/>
</dbReference>
<name>A0AAV2VW06_9VIBR</name>
<dbReference type="InterPro" id="IPR036291">
    <property type="entry name" value="NAD(P)-bd_dom_sf"/>
</dbReference>
<evidence type="ECO:0000256" key="2">
    <source>
        <dbReference type="ARBA" id="ARBA00023027"/>
    </source>
</evidence>
<evidence type="ECO:0000313" key="6">
    <source>
        <dbReference type="EMBL" id="CCO48919.1"/>
    </source>
</evidence>
<dbReference type="Pfam" id="PF14833">
    <property type="entry name" value="NAD_binding_11"/>
    <property type="match status" value="1"/>
</dbReference>
<gene>
    <name evidence="6" type="ORF">VIBNISOn1_710019</name>
</gene>
<dbReference type="GO" id="GO:0051287">
    <property type="term" value="F:NAD binding"/>
    <property type="evidence" value="ECO:0007669"/>
    <property type="project" value="InterPro"/>
</dbReference>
<dbReference type="EMBL" id="CAOF01000166">
    <property type="protein sequence ID" value="CCO48919.1"/>
    <property type="molecule type" value="Genomic_DNA"/>
</dbReference>
<dbReference type="InterPro" id="IPR029154">
    <property type="entry name" value="HIBADH-like_NADP-bd"/>
</dbReference>
<feature type="active site" evidence="3">
    <location>
        <position position="174"/>
    </location>
</feature>
<keyword evidence="1 6" id="KW-0560">Oxidoreductase</keyword>
<dbReference type="PIRSF" id="PIRSF000103">
    <property type="entry name" value="HIBADH"/>
    <property type="match status" value="1"/>
</dbReference>
<dbReference type="GO" id="GO:0050661">
    <property type="term" value="F:NADP binding"/>
    <property type="evidence" value="ECO:0007669"/>
    <property type="project" value="InterPro"/>
</dbReference>
<dbReference type="EC" id="1.1.1.31" evidence="6"/>
<dbReference type="AlphaFoldDB" id="A0AAV2VW06"/>
<keyword evidence="2" id="KW-0520">NAD</keyword>
<reference evidence="6 7" key="1">
    <citation type="journal article" date="2013" name="ISME J.">
        <title>Comparative genomics of pathogenic lineages of Vibrio nigripulchritudo identifies virulence-associated traits.</title>
        <authorList>
            <person name="Goudenege D."/>
            <person name="Labreuche Y."/>
            <person name="Krin E."/>
            <person name="Ansquer D."/>
            <person name="Mangenot S."/>
            <person name="Calteau A."/>
            <person name="Medigue C."/>
            <person name="Mazel D."/>
            <person name="Polz M.F."/>
            <person name="Le Roux F."/>
        </authorList>
    </citation>
    <scope>NUCLEOTIDE SEQUENCE [LARGE SCALE GENOMIC DNA]</scope>
    <source>
        <strain evidence="6 7">SOn1</strain>
    </source>
</reference>
<dbReference type="InterPro" id="IPR006115">
    <property type="entry name" value="6PGDH_NADP-bd"/>
</dbReference>
<evidence type="ECO:0000256" key="1">
    <source>
        <dbReference type="ARBA" id="ARBA00023002"/>
    </source>
</evidence>
<comment type="caution">
    <text evidence="6">The sequence shown here is derived from an EMBL/GenBank/DDBJ whole genome shotgun (WGS) entry which is preliminary data.</text>
</comment>
<evidence type="ECO:0000259" key="5">
    <source>
        <dbReference type="Pfam" id="PF14833"/>
    </source>
</evidence>
<dbReference type="InterPro" id="IPR013328">
    <property type="entry name" value="6PGD_dom2"/>
</dbReference>
<dbReference type="GO" id="GO:0008442">
    <property type="term" value="F:3-hydroxyisobutyrate dehydrogenase activity"/>
    <property type="evidence" value="ECO:0007669"/>
    <property type="project" value="UniProtKB-EC"/>
</dbReference>
<dbReference type="PANTHER" id="PTHR22981">
    <property type="entry name" value="3-HYDROXYISOBUTYRATE DEHYDROGENASE-RELATED"/>
    <property type="match status" value="1"/>
</dbReference>
<dbReference type="InterPro" id="IPR008927">
    <property type="entry name" value="6-PGluconate_DH-like_C_sf"/>
</dbReference>
<feature type="domain" description="3-hydroxyisobutyrate dehydrogenase-like NAD-binding" evidence="5">
    <location>
        <begin position="168"/>
        <end position="288"/>
    </location>
</feature>
<evidence type="ECO:0000256" key="3">
    <source>
        <dbReference type="PIRSR" id="PIRSR000103-1"/>
    </source>
</evidence>
<dbReference type="RefSeq" id="WP_022613233.1">
    <property type="nucleotide sequence ID" value="NZ_LK391965.1"/>
</dbReference>
<sequence length="295" mass="31129">MDTKKSIGLIGLGSMGLGMAQTLTREGFEVFGLDPSAQQQQAARSLGVAVVQDIESLCQSVNNIILSLPTAKHVMAVIEGEGGIIEHAQPNTLIMDTTTSEPEVTRRLADKLSRLGHAMLDCPLSGGAAGASAGTMVILVGGSEEALMRATPFLDALSAKTVHLGESGNGHVAKLVNNLLCAAHLVTTAEAITLGEKAGLDPALLIEGLNAGSGRSAISEVNFPRWILNEQFDSGFTMQLMRKDLGLAKVLLDECGLSLPISEDVTQIWSRSEGTVEGSEDFNRITQYVKKESES</sequence>
<dbReference type="InterPro" id="IPR015815">
    <property type="entry name" value="HIBADH-related"/>
</dbReference>
<dbReference type="Proteomes" id="UP000018211">
    <property type="component" value="Unassembled WGS sequence"/>
</dbReference>
<dbReference type="SUPFAM" id="SSF48179">
    <property type="entry name" value="6-phosphogluconate dehydrogenase C-terminal domain-like"/>
    <property type="match status" value="1"/>
</dbReference>
<accession>A0AAV2VW06</accession>
<organism evidence="6 7">
    <name type="scientific">Vibrio nigripulchritudo SOn1</name>
    <dbReference type="NCBI Taxonomy" id="1238450"/>
    <lineage>
        <taxon>Bacteria</taxon>
        <taxon>Pseudomonadati</taxon>
        <taxon>Pseudomonadota</taxon>
        <taxon>Gammaproteobacteria</taxon>
        <taxon>Vibrionales</taxon>
        <taxon>Vibrionaceae</taxon>
        <taxon>Vibrio</taxon>
    </lineage>
</organism>
<dbReference type="Gene3D" id="3.40.50.720">
    <property type="entry name" value="NAD(P)-binding Rossmann-like Domain"/>
    <property type="match status" value="1"/>
</dbReference>
<dbReference type="Gene3D" id="1.10.1040.10">
    <property type="entry name" value="N-(1-d-carboxylethyl)-l-norvaline Dehydrogenase, domain 2"/>
    <property type="match status" value="1"/>
</dbReference>
<evidence type="ECO:0000259" key="4">
    <source>
        <dbReference type="Pfam" id="PF03446"/>
    </source>
</evidence>
<feature type="domain" description="6-phosphogluconate dehydrogenase NADP-binding" evidence="4">
    <location>
        <begin position="6"/>
        <end position="165"/>
    </location>
</feature>
<dbReference type="Pfam" id="PF03446">
    <property type="entry name" value="NAD_binding_2"/>
    <property type="match status" value="1"/>
</dbReference>
<proteinExistence type="predicted"/>
<evidence type="ECO:0000313" key="7">
    <source>
        <dbReference type="Proteomes" id="UP000018211"/>
    </source>
</evidence>
<dbReference type="PANTHER" id="PTHR22981:SF7">
    <property type="entry name" value="3-HYDROXYISOBUTYRATE DEHYDROGENASE, MITOCHONDRIAL"/>
    <property type="match status" value="1"/>
</dbReference>
<protein>
    <submittedName>
        <fullName evidence="6">3-hydroxyisobutyrate dehydrogenase</fullName>
        <ecNumber evidence="6">1.1.1.31</ecNumber>
    </submittedName>
</protein>